<accession>A0A6M4GPQ0</accession>
<dbReference type="SUPFAM" id="SSF54285">
    <property type="entry name" value="MoaD/ThiS"/>
    <property type="match status" value="1"/>
</dbReference>
<dbReference type="InterPro" id="IPR016155">
    <property type="entry name" value="Mopterin_synth/thiamin_S_b"/>
</dbReference>
<evidence type="ECO:0000313" key="2">
    <source>
        <dbReference type="Proteomes" id="UP000501534"/>
    </source>
</evidence>
<dbReference type="EMBL" id="CP053069">
    <property type="protein sequence ID" value="QJR09046.1"/>
    <property type="molecule type" value="Genomic_DNA"/>
</dbReference>
<dbReference type="CDD" id="cd00565">
    <property type="entry name" value="Ubl_ThiS"/>
    <property type="match status" value="1"/>
</dbReference>
<name>A0A6M4GPQ0_9PROT</name>
<dbReference type="AlphaFoldDB" id="A0A6M4GPQ0"/>
<reference evidence="1 2" key="1">
    <citation type="submission" date="2020-04" db="EMBL/GenBank/DDBJ databases">
        <title>Usitatibacter rugosus gen. nov., sp. nov. and Usitatibacter palustris sp. nov., novel members of Usitatibacteraceae fam. nov. within the order Nitrosomonadales isolated from soil.</title>
        <authorList>
            <person name="Huber K.J."/>
            <person name="Neumann-Schaal M."/>
            <person name="Geppert A."/>
            <person name="Luckner M."/>
            <person name="Wanner G."/>
            <person name="Overmann J."/>
        </authorList>
    </citation>
    <scope>NUCLEOTIDE SEQUENCE [LARGE SCALE GENOMIC DNA]</scope>
    <source>
        <strain evidence="1 2">0125_3</strain>
    </source>
</reference>
<sequence length="70" mass="7579">MMQPIKVTVNGSPREFAAALTFEQFLHELSLAGKRLAIEVNGEIVPRSRFPEARLSDGDRIEVVVAVGGG</sequence>
<protein>
    <recommendedName>
        <fullName evidence="3">Sulfur carrier protein</fullName>
    </recommendedName>
</protein>
<proteinExistence type="predicted"/>
<dbReference type="InterPro" id="IPR012675">
    <property type="entry name" value="Beta-grasp_dom_sf"/>
</dbReference>
<dbReference type="NCBIfam" id="TIGR01683">
    <property type="entry name" value="thiS"/>
    <property type="match status" value="1"/>
</dbReference>
<dbReference type="Gene3D" id="3.10.20.30">
    <property type="match status" value="1"/>
</dbReference>
<gene>
    <name evidence="1" type="ORF">DSM104443_00082</name>
</gene>
<dbReference type="RefSeq" id="WP_171088749.1">
    <property type="nucleotide sequence ID" value="NZ_CP053069.1"/>
</dbReference>
<organism evidence="1 2">
    <name type="scientific">Usitatibacter rugosus</name>
    <dbReference type="NCBI Taxonomy" id="2732067"/>
    <lineage>
        <taxon>Bacteria</taxon>
        <taxon>Pseudomonadati</taxon>
        <taxon>Pseudomonadota</taxon>
        <taxon>Betaproteobacteria</taxon>
        <taxon>Nitrosomonadales</taxon>
        <taxon>Usitatibacteraceae</taxon>
        <taxon>Usitatibacter</taxon>
    </lineage>
</organism>
<dbReference type="InterPro" id="IPR003749">
    <property type="entry name" value="ThiS/MoaD-like"/>
</dbReference>
<dbReference type="Pfam" id="PF02597">
    <property type="entry name" value="ThiS"/>
    <property type="match status" value="1"/>
</dbReference>
<dbReference type="PANTHER" id="PTHR34472">
    <property type="entry name" value="SULFUR CARRIER PROTEIN THIS"/>
    <property type="match status" value="1"/>
</dbReference>
<evidence type="ECO:0000313" key="1">
    <source>
        <dbReference type="EMBL" id="QJR09046.1"/>
    </source>
</evidence>
<dbReference type="Proteomes" id="UP000501534">
    <property type="component" value="Chromosome"/>
</dbReference>
<dbReference type="InterPro" id="IPR010035">
    <property type="entry name" value="Thi_S"/>
</dbReference>
<evidence type="ECO:0008006" key="3">
    <source>
        <dbReference type="Google" id="ProtNLM"/>
    </source>
</evidence>
<dbReference type="KEGG" id="uru:DSM104443_00082"/>
<keyword evidence="2" id="KW-1185">Reference proteome</keyword>
<dbReference type="PANTHER" id="PTHR34472:SF1">
    <property type="entry name" value="SULFUR CARRIER PROTEIN THIS"/>
    <property type="match status" value="1"/>
</dbReference>